<feature type="compositionally biased region" description="Polar residues" evidence="1">
    <location>
        <begin position="23"/>
        <end position="32"/>
    </location>
</feature>
<dbReference type="InParanoid" id="A0A3N4KP35"/>
<evidence type="ECO:0000313" key="3">
    <source>
        <dbReference type="EMBL" id="RPB12383.1"/>
    </source>
</evidence>
<name>A0A3N4KP35_9PEZI</name>
<feature type="compositionally biased region" description="Low complexity" evidence="1">
    <location>
        <begin position="1"/>
        <end position="15"/>
    </location>
</feature>
<dbReference type="Proteomes" id="UP000277580">
    <property type="component" value="Unassembled WGS sequence"/>
</dbReference>
<reference evidence="3 4" key="1">
    <citation type="journal article" date="2018" name="Nat. Ecol. Evol.">
        <title>Pezizomycetes genomes reveal the molecular basis of ectomycorrhizal truffle lifestyle.</title>
        <authorList>
            <person name="Murat C."/>
            <person name="Payen T."/>
            <person name="Noel B."/>
            <person name="Kuo A."/>
            <person name="Morin E."/>
            <person name="Chen J."/>
            <person name="Kohler A."/>
            <person name="Krizsan K."/>
            <person name="Balestrini R."/>
            <person name="Da Silva C."/>
            <person name="Montanini B."/>
            <person name="Hainaut M."/>
            <person name="Levati E."/>
            <person name="Barry K.W."/>
            <person name="Belfiori B."/>
            <person name="Cichocki N."/>
            <person name="Clum A."/>
            <person name="Dockter R.B."/>
            <person name="Fauchery L."/>
            <person name="Guy J."/>
            <person name="Iotti M."/>
            <person name="Le Tacon F."/>
            <person name="Lindquist E.A."/>
            <person name="Lipzen A."/>
            <person name="Malagnac F."/>
            <person name="Mello A."/>
            <person name="Molinier V."/>
            <person name="Miyauchi S."/>
            <person name="Poulain J."/>
            <person name="Riccioni C."/>
            <person name="Rubini A."/>
            <person name="Sitrit Y."/>
            <person name="Splivallo R."/>
            <person name="Traeger S."/>
            <person name="Wang M."/>
            <person name="Zifcakova L."/>
            <person name="Wipf D."/>
            <person name="Zambonelli A."/>
            <person name="Paolocci F."/>
            <person name="Nowrousian M."/>
            <person name="Ottonello S."/>
            <person name="Baldrian P."/>
            <person name="Spatafora J.W."/>
            <person name="Henrissat B."/>
            <person name="Nagy L.G."/>
            <person name="Aury J.M."/>
            <person name="Wincker P."/>
            <person name="Grigoriev I.V."/>
            <person name="Bonfante P."/>
            <person name="Martin F.M."/>
        </authorList>
    </citation>
    <scope>NUCLEOTIDE SEQUENCE [LARGE SCALE GENOMIC DNA]</scope>
    <source>
        <strain evidence="3 4">CCBAS932</strain>
    </source>
</reference>
<evidence type="ECO:0000313" key="4">
    <source>
        <dbReference type="Proteomes" id="UP000277580"/>
    </source>
</evidence>
<dbReference type="EMBL" id="ML119129">
    <property type="protein sequence ID" value="RPB12383.1"/>
    <property type="molecule type" value="Genomic_DNA"/>
</dbReference>
<feature type="transmembrane region" description="Helical" evidence="2">
    <location>
        <begin position="92"/>
        <end position="115"/>
    </location>
</feature>
<dbReference type="OrthoDB" id="5365522at2759"/>
<proteinExistence type="predicted"/>
<accession>A0A3N4KP35</accession>
<feature type="region of interest" description="Disordered" evidence="1">
    <location>
        <begin position="1"/>
        <end position="32"/>
    </location>
</feature>
<gene>
    <name evidence="3" type="ORF">P167DRAFT_535959</name>
</gene>
<dbReference type="AlphaFoldDB" id="A0A3N4KP35"/>
<sequence length="122" mass="13421">MSSTTSSSSSSAATYEHTHSHSQTPEQLALSRSQMPAVRYEIPGWADCKYSNRNIQACILHALPFLAPGSNELAASTGKCFHCWALLTSMEYAVLSVIFVLNSIGFAVSFVRYIINMFFSCK</sequence>
<evidence type="ECO:0000256" key="2">
    <source>
        <dbReference type="SAM" id="Phobius"/>
    </source>
</evidence>
<keyword evidence="2" id="KW-0472">Membrane</keyword>
<protein>
    <submittedName>
        <fullName evidence="3">Uncharacterized protein</fullName>
    </submittedName>
</protein>
<organism evidence="3 4">
    <name type="scientific">Morchella conica CCBAS932</name>
    <dbReference type="NCBI Taxonomy" id="1392247"/>
    <lineage>
        <taxon>Eukaryota</taxon>
        <taxon>Fungi</taxon>
        <taxon>Dikarya</taxon>
        <taxon>Ascomycota</taxon>
        <taxon>Pezizomycotina</taxon>
        <taxon>Pezizomycetes</taxon>
        <taxon>Pezizales</taxon>
        <taxon>Morchellaceae</taxon>
        <taxon>Morchella</taxon>
    </lineage>
</organism>
<keyword evidence="4" id="KW-1185">Reference proteome</keyword>
<keyword evidence="2" id="KW-0812">Transmembrane</keyword>
<keyword evidence="2" id="KW-1133">Transmembrane helix</keyword>
<evidence type="ECO:0000256" key="1">
    <source>
        <dbReference type="SAM" id="MobiDB-lite"/>
    </source>
</evidence>